<feature type="domain" description="Type II secretion system protein GspF" evidence="8">
    <location>
        <begin position="185"/>
        <end position="313"/>
    </location>
</feature>
<dbReference type="PANTHER" id="PTHR35007">
    <property type="entry name" value="INTEGRAL MEMBRANE PROTEIN-RELATED"/>
    <property type="match status" value="1"/>
</dbReference>
<organism evidence="9 10">
    <name type="scientific">Caulobacter hibisci</name>
    <dbReference type="NCBI Taxonomy" id="2035993"/>
    <lineage>
        <taxon>Bacteria</taxon>
        <taxon>Pseudomonadati</taxon>
        <taxon>Pseudomonadota</taxon>
        <taxon>Alphaproteobacteria</taxon>
        <taxon>Caulobacterales</taxon>
        <taxon>Caulobacteraceae</taxon>
        <taxon>Caulobacter</taxon>
    </lineage>
</organism>
<dbReference type="Proteomes" id="UP000639859">
    <property type="component" value="Unassembled WGS sequence"/>
</dbReference>
<accession>A0ABS0T2P1</accession>
<feature type="transmembrane region" description="Helical" evidence="7">
    <location>
        <begin position="12"/>
        <end position="32"/>
    </location>
</feature>
<evidence type="ECO:0000256" key="6">
    <source>
        <dbReference type="SAM" id="Coils"/>
    </source>
</evidence>
<reference evidence="9 10" key="1">
    <citation type="submission" date="2020-11" db="EMBL/GenBank/DDBJ databases">
        <title>genome sequence of strain KACC 18849.</title>
        <authorList>
            <person name="Gao J."/>
            <person name="Zhang X."/>
        </authorList>
    </citation>
    <scope>NUCLEOTIDE SEQUENCE [LARGE SCALE GENOMIC DNA]</scope>
    <source>
        <strain evidence="9 10">KACC 18849</strain>
    </source>
</reference>
<evidence type="ECO:0000256" key="1">
    <source>
        <dbReference type="ARBA" id="ARBA00004651"/>
    </source>
</evidence>
<feature type="coiled-coil region" evidence="6">
    <location>
        <begin position="34"/>
        <end position="61"/>
    </location>
</feature>
<dbReference type="InterPro" id="IPR018076">
    <property type="entry name" value="T2SS_GspF_dom"/>
</dbReference>
<feature type="transmembrane region" description="Helical" evidence="7">
    <location>
        <begin position="296"/>
        <end position="318"/>
    </location>
</feature>
<dbReference type="RefSeq" id="WP_198577900.1">
    <property type="nucleotide sequence ID" value="NZ_JADWOX010000017.1"/>
</dbReference>
<keyword evidence="5 7" id="KW-0472">Membrane</keyword>
<keyword evidence="3 7" id="KW-0812">Transmembrane</keyword>
<keyword evidence="10" id="KW-1185">Reference proteome</keyword>
<keyword evidence="2" id="KW-1003">Cell membrane</keyword>
<proteinExistence type="predicted"/>
<evidence type="ECO:0000256" key="7">
    <source>
        <dbReference type="SAM" id="Phobius"/>
    </source>
</evidence>
<feature type="transmembrane region" description="Helical" evidence="7">
    <location>
        <begin position="147"/>
        <end position="166"/>
    </location>
</feature>
<dbReference type="PANTHER" id="PTHR35007:SF2">
    <property type="entry name" value="PILUS ASSEMBLE PROTEIN"/>
    <property type="match status" value="1"/>
</dbReference>
<evidence type="ECO:0000256" key="5">
    <source>
        <dbReference type="ARBA" id="ARBA00023136"/>
    </source>
</evidence>
<keyword evidence="6" id="KW-0175">Coiled coil</keyword>
<evidence type="ECO:0000256" key="3">
    <source>
        <dbReference type="ARBA" id="ARBA00022692"/>
    </source>
</evidence>
<comment type="caution">
    <text evidence="9">The sequence shown here is derived from an EMBL/GenBank/DDBJ whole genome shotgun (WGS) entry which is preliminary data.</text>
</comment>
<dbReference type="Pfam" id="PF00482">
    <property type="entry name" value="T2SSF"/>
    <property type="match status" value="1"/>
</dbReference>
<evidence type="ECO:0000256" key="2">
    <source>
        <dbReference type="ARBA" id="ARBA00022475"/>
    </source>
</evidence>
<dbReference type="EMBL" id="JADWOX010000017">
    <property type="protein sequence ID" value="MBI1686001.1"/>
    <property type="molecule type" value="Genomic_DNA"/>
</dbReference>
<evidence type="ECO:0000259" key="8">
    <source>
        <dbReference type="Pfam" id="PF00482"/>
    </source>
</evidence>
<evidence type="ECO:0000313" key="9">
    <source>
        <dbReference type="EMBL" id="MBI1686001.1"/>
    </source>
</evidence>
<sequence>MAAMLTDPSNLLSAFVALVVFATIITLAAPAMTSNGLESRLKSVANRREELRRRSRAAMAQKGGTNSGSSLRHTDDGVYKTIVDRLQLSRLLEDPKVVDKLAQAGFRGPKPVSTFYFFRFVMPFAFALLAAIYVYGINDFGLQGMQKLALCVGGLTIGYYAPNVYIQNVAQKRRESIVSAFPDALDLLLICVESGMSIEAAIQKVGAEVGSSSMELAEELSLLTAELSYLPDRRLAYEGLARRTNHPGIKSVATAMIQAERYGTPLGTALRVMAKENRELRLSAAEKKAASLPPKLTVPMIVFFLPVLFVVILGPAFIKISDMMAKKPVG</sequence>
<evidence type="ECO:0000313" key="10">
    <source>
        <dbReference type="Proteomes" id="UP000639859"/>
    </source>
</evidence>
<name>A0ABS0T2P1_9CAUL</name>
<comment type="subcellular location">
    <subcellularLocation>
        <location evidence="1">Cell membrane</location>
        <topology evidence="1">Multi-pass membrane protein</topology>
    </subcellularLocation>
</comment>
<keyword evidence="4 7" id="KW-1133">Transmembrane helix</keyword>
<evidence type="ECO:0000256" key="4">
    <source>
        <dbReference type="ARBA" id="ARBA00022989"/>
    </source>
</evidence>
<feature type="transmembrane region" description="Helical" evidence="7">
    <location>
        <begin position="116"/>
        <end position="135"/>
    </location>
</feature>
<gene>
    <name evidence="9" type="ORF">I4Q42_20220</name>
</gene>
<protein>
    <submittedName>
        <fullName evidence="9">Type II secretion system F family protein</fullName>
    </submittedName>
</protein>